<comment type="caution">
    <text evidence="1">The sequence shown here is derived from an EMBL/GenBank/DDBJ whole genome shotgun (WGS) entry which is preliminary data.</text>
</comment>
<dbReference type="AlphaFoldDB" id="A0A391NUT9"/>
<dbReference type="Proteomes" id="UP000265618">
    <property type="component" value="Unassembled WGS sequence"/>
</dbReference>
<organism evidence="1 2">
    <name type="scientific">Kipferlia bialata</name>
    <dbReference type="NCBI Taxonomy" id="797122"/>
    <lineage>
        <taxon>Eukaryota</taxon>
        <taxon>Metamonada</taxon>
        <taxon>Carpediemonas-like organisms</taxon>
        <taxon>Kipferlia</taxon>
    </lineage>
</organism>
<dbReference type="EMBL" id="BDIP01006872">
    <property type="protein sequence ID" value="GCA64320.1"/>
    <property type="molecule type" value="Genomic_DNA"/>
</dbReference>
<reference evidence="1 2" key="1">
    <citation type="journal article" date="2018" name="PLoS ONE">
        <title>The draft genome of Kipferlia bialata reveals reductive genome evolution in fornicate parasites.</title>
        <authorList>
            <person name="Tanifuji G."/>
            <person name="Takabayashi S."/>
            <person name="Kume K."/>
            <person name="Takagi M."/>
            <person name="Nakayama T."/>
            <person name="Kamikawa R."/>
            <person name="Inagaki Y."/>
            <person name="Hashimoto T."/>
        </authorList>
    </citation>
    <scope>NUCLEOTIDE SEQUENCE [LARGE SCALE GENOMIC DNA]</scope>
    <source>
        <strain evidence="1">NY0173</strain>
    </source>
</reference>
<protein>
    <submittedName>
        <fullName evidence="1">Uncharacterized protein</fullName>
    </submittedName>
</protein>
<gene>
    <name evidence="1" type="ORF">KIPB_013918</name>
</gene>
<accession>A0A391NUT9</accession>
<sequence length="258" mass="28624">MRRVRREQDHVERLSAKDEVGGPLLRCLVQVLLVVEKRMCIEKRELYRWCDSRLAKRVIHLTHTCLQYSGHLQLGQSDSECKWSPETALSTEECCVLAGCVARMADKLPHNTPMFQYLSEPGWEDLLISLFEVPGTYCNECRRGVCCRLHVRCKEGEESIHPSAAATRIAQVIGESGVISRVPPHVSPTTTLMYSLLFNATGADVEWPSHVLEATGLATCYALAARAGVSVPTGACMHLCNDGCWTGGPYPHLDGRSE</sequence>
<proteinExistence type="predicted"/>
<name>A0A391NUT9_9EUKA</name>
<evidence type="ECO:0000313" key="1">
    <source>
        <dbReference type="EMBL" id="GCA64320.1"/>
    </source>
</evidence>
<evidence type="ECO:0000313" key="2">
    <source>
        <dbReference type="Proteomes" id="UP000265618"/>
    </source>
</evidence>
<keyword evidence="2" id="KW-1185">Reference proteome</keyword>